<accession>A0A5N4DJ65</accession>
<feature type="compositionally biased region" description="Gly residues" evidence="1">
    <location>
        <begin position="310"/>
        <end position="325"/>
    </location>
</feature>
<feature type="compositionally biased region" description="Basic residues" evidence="1">
    <location>
        <begin position="287"/>
        <end position="300"/>
    </location>
</feature>
<evidence type="ECO:0000313" key="2">
    <source>
        <dbReference type="EMBL" id="KAB1270954.1"/>
    </source>
</evidence>
<sequence>MSGSLWLKKKEERDGRSCWWRGFFCRMEMALDLAVADAPRSPGNGCCGGCWMVAATGPASPQQPEVWQRRQRNGEKTNNPRNGCLLRRPPEPGPGGVRRRRRGGLTPARVPGCAAAAAAVDQLSGVPSPGNGDRRLRPPPRSCSRRGRRRRFSPPLQEREVPPPRLSRLPPEPTASTFPFRRSRGRGCTVRKEDEEEARNAAAAAAAGRPAPRGHCPRGCSQALRGALGRGRRRLSSPSPEPGLASQRLNSQTSIMAAASERRELSAAASRRPNAYPAAVHKESRHITARRPARPLRRRAGSPGAWGARGKAGGGSDRAGGGQGREGAEPGARPDMPSVTAQGSLGLVSRRPPVAALAAAASAATDGEGDKLSHGLLLRAGQGDLRLPVQRWKRPGDCAGQCTGKRRDGTCSEDTPPPTSAPRFLRHGLQPPSPFAPLFDHSRSQGFDCSSLCREIPPLTRVLKVSVSVQRTTPYCVSSAYHLIRLPFTAPPPASPATRFIGPKNESLERGECEHIAPGFLAPKRQLSRWTESGLLRMGCTLKPPALLLGEVPVRFTASNSSTILRSSSPRPFWIAVKTWLGGSPWGQNPRSPSQAMHARVRGCWPGEAAAPASGRSRGALGGFKKEVEGYTGHIGELSKFPLPFESLRGKCFASFARGAPALYGQRDPRASRVSAEKQAQTSLRPERCRGWRLRSWLHKHSHPGTCPLLPSPWLPPPLILADLRARVPKLVAPFACYPQSKLKGRDLRIRVLDRLALCLPKRGRRDWALELWRIFPASALPLRANPSGAVLAGQKGISCSSPLLEYNDVATNSVTTSELVSAPHLL</sequence>
<gene>
    <name evidence="2" type="primary">Killin</name>
    <name evidence="2" type="ORF">Cadr_000009272</name>
</gene>
<feature type="compositionally biased region" description="Low complexity" evidence="1">
    <location>
        <begin position="200"/>
        <end position="227"/>
    </location>
</feature>
<keyword evidence="3" id="KW-1185">Reference proteome</keyword>
<proteinExistence type="predicted"/>
<name>A0A5N4DJ65_CAMDR</name>
<evidence type="ECO:0000313" key="3">
    <source>
        <dbReference type="Proteomes" id="UP000299084"/>
    </source>
</evidence>
<feature type="region of interest" description="Disordered" evidence="1">
    <location>
        <begin position="58"/>
        <end position="108"/>
    </location>
</feature>
<dbReference type="AlphaFoldDB" id="A0A5N4DJ65"/>
<protein>
    <submittedName>
        <fullName evidence="2">Killin</fullName>
    </submittedName>
</protein>
<evidence type="ECO:0000256" key="1">
    <source>
        <dbReference type="SAM" id="MobiDB-lite"/>
    </source>
</evidence>
<feature type="region of interest" description="Disordered" evidence="1">
    <location>
        <begin position="121"/>
        <end position="343"/>
    </location>
</feature>
<feature type="compositionally biased region" description="Basic residues" evidence="1">
    <location>
        <begin position="143"/>
        <end position="152"/>
    </location>
</feature>
<dbReference type="Proteomes" id="UP000299084">
    <property type="component" value="Unassembled WGS sequence"/>
</dbReference>
<comment type="caution">
    <text evidence="2">The sequence shown here is derived from an EMBL/GenBank/DDBJ whole genome shotgun (WGS) entry which is preliminary data.</text>
</comment>
<reference evidence="2 3" key="1">
    <citation type="journal article" date="2019" name="Mol. Ecol. Resour.">
        <title>Improving Illumina assemblies with Hi-C and long reads: an example with the North African dromedary.</title>
        <authorList>
            <person name="Elbers J.P."/>
            <person name="Rogers M.F."/>
            <person name="Perelman P.L."/>
            <person name="Proskuryakova A.A."/>
            <person name="Serdyukova N.A."/>
            <person name="Johnson W.E."/>
            <person name="Horin P."/>
            <person name="Corander J."/>
            <person name="Murphy D."/>
            <person name="Burger P.A."/>
        </authorList>
    </citation>
    <scope>NUCLEOTIDE SEQUENCE [LARGE SCALE GENOMIC DNA]</scope>
    <source>
        <strain evidence="2">Drom800</strain>
        <tissue evidence="2">Blood</tissue>
    </source>
</reference>
<organism evidence="2 3">
    <name type="scientific">Camelus dromedarius</name>
    <name type="common">Dromedary</name>
    <name type="synonym">Arabian camel</name>
    <dbReference type="NCBI Taxonomy" id="9838"/>
    <lineage>
        <taxon>Eukaryota</taxon>
        <taxon>Metazoa</taxon>
        <taxon>Chordata</taxon>
        <taxon>Craniata</taxon>
        <taxon>Vertebrata</taxon>
        <taxon>Euteleostomi</taxon>
        <taxon>Mammalia</taxon>
        <taxon>Eutheria</taxon>
        <taxon>Laurasiatheria</taxon>
        <taxon>Artiodactyla</taxon>
        <taxon>Tylopoda</taxon>
        <taxon>Camelidae</taxon>
        <taxon>Camelus</taxon>
    </lineage>
</organism>
<dbReference type="EMBL" id="JWIN03000011">
    <property type="protein sequence ID" value="KAB1270954.1"/>
    <property type="molecule type" value="Genomic_DNA"/>
</dbReference>